<keyword evidence="9 13" id="KW-0479">Metal-binding</keyword>
<evidence type="ECO:0000256" key="6">
    <source>
        <dbReference type="ARBA" id="ARBA00021108"/>
    </source>
</evidence>
<evidence type="ECO:0000256" key="10">
    <source>
        <dbReference type="ARBA" id="ARBA00022842"/>
    </source>
</evidence>
<evidence type="ECO:0000256" key="13">
    <source>
        <dbReference type="RuleBase" id="RU365090"/>
    </source>
</evidence>
<dbReference type="Gene3D" id="2.170.190.11">
    <property type="entry name" value="Molybdopterin biosynthesis moea protein, domain 3"/>
    <property type="match status" value="1"/>
</dbReference>
<accession>G4AAG0</accession>
<dbReference type="Pfam" id="PF03453">
    <property type="entry name" value="MoeA_N"/>
    <property type="match status" value="1"/>
</dbReference>
<dbReference type="GO" id="GO:0061599">
    <property type="term" value="F:molybdopterin molybdotransferase activity"/>
    <property type="evidence" value="ECO:0007669"/>
    <property type="project" value="UniProtKB-UniRule"/>
</dbReference>
<dbReference type="EMBL" id="AEJM01000037">
    <property type="protein sequence ID" value="EGY32817.1"/>
    <property type="molecule type" value="Genomic_DNA"/>
</dbReference>
<gene>
    <name evidence="15" type="ORF">SC1083_1833</name>
</gene>
<comment type="caution">
    <text evidence="15">The sequence shown here is derived from an EMBL/GenBank/DDBJ whole genome shotgun (WGS) entry which is preliminary data.</text>
</comment>
<dbReference type="PANTHER" id="PTHR10192">
    <property type="entry name" value="MOLYBDOPTERIN BIOSYNTHESIS PROTEIN"/>
    <property type="match status" value="1"/>
</dbReference>
<evidence type="ECO:0000256" key="3">
    <source>
        <dbReference type="ARBA" id="ARBA00005046"/>
    </source>
</evidence>
<dbReference type="RefSeq" id="WP_005558855.1">
    <property type="nucleotide sequence ID" value="NZ_AEJM01000037.1"/>
</dbReference>
<dbReference type="Gene3D" id="2.40.340.10">
    <property type="entry name" value="MoeA, C-terminal, domain IV"/>
    <property type="match status" value="1"/>
</dbReference>
<organism evidence="15 16">
    <name type="scientific">Aggregatibacter actinomycetemcomitans serotype e str. SC1083</name>
    <dbReference type="NCBI Taxonomy" id="907488"/>
    <lineage>
        <taxon>Bacteria</taxon>
        <taxon>Pseudomonadati</taxon>
        <taxon>Pseudomonadota</taxon>
        <taxon>Gammaproteobacteria</taxon>
        <taxon>Pasteurellales</taxon>
        <taxon>Pasteurellaceae</taxon>
        <taxon>Aggregatibacter</taxon>
    </lineage>
</organism>
<dbReference type="FunFam" id="3.40.980.10:FF:000004">
    <property type="entry name" value="Molybdopterin molybdenumtransferase"/>
    <property type="match status" value="1"/>
</dbReference>
<comment type="similarity">
    <text evidence="4 13">Belongs to the MoeA family.</text>
</comment>
<feature type="domain" description="MoaB/Mog" evidence="14">
    <location>
        <begin position="176"/>
        <end position="313"/>
    </location>
</feature>
<dbReference type="InterPro" id="IPR008284">
    <property type="entry name" value="MoCF_biosynth_CS"/>
</dbReference>
<keyword evidence="11 13" id="KW-0501">Molybdenum cofactor biosynthesis</keyword>
<dbReference type="FunFam" id="2.40.340.10:FF:000003">
    <property type="entry name" value="Molybdopterin molybdenumtransferase"/>
    <property type="match status" value="1"/>
</dbReference>
<dbReference type="NCBIfam" id="TIGR00177">
    <property type="entry name" value="molyb_syn"/>
    <property type="match status" value="1"/>
</dbReference>
<protein>
    <recommendedName>
        <fullName evidence="6 13">Molybdopterin molybdenumtransferase</fullName>
        <ecNumber evidence="5 13">2.10.1.1</ecNumber>
    </recommendedName>
</protein>
<evidence type="ECO:0000256" key="11">
    <source>
        <dbReference type="ARBA" id="ARBA00023150"/>
    </source>
</evidence>
<dbReference type="InterPro" id="IPR036688">
    <property type="entry name" value="MoeA_C_domain_IV_sf"/>
</dbReference>
<dbReference type="PANTHER" id="PTHR10192:SF5">
    <property type="entry name" value="GEPHYRIN"/>
    <property type="match status" value="1"/>
</dbReference>
<comment type="cofactor">
    <cofactor evidence="1 13">
        <name>Mg(2+)</name>
        <dbReference type="ChEBI" id="CHEBI:18420"/>
    </cofactor>
</comment>
<dbReference type="FunFam" id="2.170.190.11:FF:000001">
    <property type="entry name" value="Molybdopterin molybdenumtransferase"/>
    <property type="match status" value="1"/>
</dbReference>
<dbReference type="EC" id="2.10.1.1" evidence="5 13"/>
<keyword evidence="7 13" id="KW-0500">Molybdenum</keyword>
<dbReference type="SUPFAM" id="SSF63882">
    <property type="entry name" value="MoeA N-terminal region -like"/>
    <property type="match status" value="1"/>
</dbReference>
<dbReference type="SUPFAM" id="SSF53218">
    <property type="entry name" value="Molybdenum cofactor biosynthesis proteins"/>
    <property type="match status" value="1"/>
</dbReference>
<evidence type="ECO:0000256" key="9">
    <source>
        <dbReference type="ARBA" id="ARBA00022723"/>
    </source>
</evidence>
<dbReference type="AlphaFoldDB" id="G4AAG0"/>
<comment type="pathway">
    <text evidence="3 13">Cofactor biosynthesis; molybdopterin biosynthesis.</text>
</comment>
<evidence type="ECO:0000259" key="14">
    <source>
        <dbReference type="SMART" id="SM00852"/>
    </source>
</evidence>
<evidence type="ECO:0000256" key="12">
    <source>
        <dbReference type="ARBA" id="ARBA00047317"/>
    </source>
</evidence>
<evidence type="ECO:0000256" key="8">
    <source>
        <dbReference type="ARBA" id="ARBA00022679"/>
    </source>
</evidence>
<sequence>MLPLSQALEQMLSQLPSPTSTETLPIHLASQRICAENIISPINVPSFDNSAMDGYAVRLADLQQSMTLAVAGKAFAGAPFEGEWTAQSAVRIMTGAMIPQGANAVVMQEEVQLNDDGTVTFQDLPKLNQNIRRIGEDVKQGDVVLQQGALLNAVSLPLLASLGIENVKVFPRLKVAVLSTGDELVPVGKPLQAGQIYDTNRFTVKLLLEKLNCEVLDFGILPDKEAQFEKAFIEAQQQADLVITSGGVSVGEADFTKHILEKVGKINFWKIAIKPGKPFAFGKLENAWFCGLPGNPVSALVTFYQLVQPAIAKLNGYSQWKAPARLPAIAAVNLKKAPGRLDFQRGYYQLNAQGQLEVRPVDFQGSHLFSSFVKSNCFIVLEQERGNVTAGETVSIEPFNDLLR</sequence>
<keyword evidence="8 13" id="KW-0808">Transferase</keyword>
<dbReference type="InterPro" id="IPR005111">
    <property type="entry name" value="MoeA_C_domain_IV"/>
</dbReference>
<dbReference type="InterPro" id="IPR036135">
    <property type="entry name" value="MoeA_linker/N_sf"/>
</dbReference>
<dbReference type="Gene3D" id="3.40.980.10">
    <property type="entry name" value="MoaB/Mog-like domain"/>
    <property type="match status" value="1"/>
</dbReference>
<evidence type="ECO:0000256" key="2">
    <source>
        <dbReference type="ARBA" id="ARBA00002901"/>
    </source>
</evidence>
<dbReference type="SUPFAM" id="SSF63867">
    <property type="entry name" value="MoeA C-terminal domain-like"/>
    <property type="match status" value="1"/>
</dbReference>
<evidence type="ECO:0000256" key="5">
    <source>
        <dbReference type="ARBA" id="ARBA00013269"/>
    </source>
</evidence>
<dbReference type="Pfam" id="PF00994">
    <property type="entry name" value="MoCF_biosynth"/>
    <property type="match status" value="1"/>
</dbReference>
<dbReference type="Pfam" id="PF03454">
    <property type="entry name" value="MoeA_C"/>
    <property type="match status" value="1"/>
</dbReference>
<evidence type="ECO:0000256" key="4">
    <source>
        <dbReference type="ARBA" id="ARBA00010763"/>
    </source>
</evidence>
<dbReference type="PROSITE" id="PS01079">
    <property type="entry name" value="MOCF_BIOSYNTHESIS_2"/>
    <property type="match status" value="1"/>
</dbReference>
<evidence type="ECO:0000313" key="15">
    <source>
        <dbReference type="EMBL" id="EGY32817.1"/>
    </source>
</evidence>
<dbReference type="Proteomes" id="UP000005508">
    <property type="component" value="Unassembled WGS sequence"/>
</dbReference>
<dbReference type="GO" id="GO:0005829">
    <property type="term" value="C:cytosol"/>
    <property type="evidence" value="ECO:0007669"/>
    <property type="project" value="TreeGrafter"/>
</dbReference>
<dbReference type="NCBIfam" id="NF007960">
    <property type="entry name" value="PRK10680.1"/>
    <property type="match status" value="1"/>
</dbReference>
<keyword evidence="10 13" id="KW-0460">Magnesium</keyword>
<dbReference type="SMART" id="SM00852">
    <property type="entry name" value="MoCF_biosynth"/>
    <property type="match status" value="1"/>
</dbReference>
<dbReference type="GO" id="GO:0006777">
    <property type="term" value="P:Mo-molybdopterin cofactor biosynthetic process"/>
    <property type="evidence" value="ECO:0007669"/>
    <property type="project" value="UniProtKB-UniRule"/>
</dbReference>
<name>G4AAG0_AGGAC</name>
<dbReference type="UniPathway" id="UPA00344"/>
<dbReference type="Gene3D" id="3.90.105.10">
    <property type="entry name" value="Molybdopterin biosynthesis moea protein, domain 2"/>
    <property type="match status" value="1"/>
</dbReference>
<dbReference type="NCBIfam" id="NF045515">
    <property type="entry name" value="Glp_gephyrin"/>
    <property type="match status" value="1"/>
</dbReference>
<comment type="catalytic activity">
    <reaction evidence="12">
        <text>adenylyl-molybdopterin + molybdate = Mo-molybdopterin + AMP + H(+)</text>
        <dbReference type="Rhea" id="RHEA:35047"/>
        <dbReference type="ChEBI" id="CHEBI:15378"/>
        <dbReference type="ChEBI" id="CHEBI:36264"/>
        <dbReference type="ChEBI" id="CHEBI:62727"/>
        <dbReference type="ChEBI" id="CHEBI:71302"/>
        <dbReference type="ChEBI" id="CHEBI:456215"/>
        <dbReference type="EC" id="2.10.1.1"/>
    </reaction>
</comment>
<evidence type="ECO:0000313" key="16">
    <source>
        <dbReference type="Proteomes" id="UP000005508"/>
    </source>
</evidence>
<evidence type="ECO:0000256" key="7">
    <source>
        <dbReference type="ARBA" id="ARBA00022505"/>
    </source>
</evidence>
<proteinExistence type="inferred from homology"/>
<dbReference type="PATRIC" id="fig|907488.3.peg.1805"/>
<reference evidence="15 16" key="1">
    <citation type="submission" date="2010-10" db="EMBL/GenBank/DDBJ databases">
        <authorList>
            <person name="Chen C."/>
            <person name="Kittichotirat W."/>
            <person name="Asikainen S."/>
            <person name="Bumgarner R."/>
        </authorList>
    </citation>
    <scope>NUCLEOTIDE SEQUENCE [LARGE SCALE GENOMIC DNA]</scope>
    <source>
        <strain evidence="15 16">SC1083</strain>
    </source>
</reference>
<dbReference type="InterPro" id="IPR038987">
    <property type="entry name" value="MoeA-like"/>
</dbReference>
<dbReference type="InterPro" id="IPR001453">
    <property type="entry name" value="MoaB/Mog_dom"/>
</dbReference>
<comment type="function">
    <text evidence="2 13">Catalyzes the insertion of molybdate into adenylated molybdopterin with the concomitant release of AMP.</text>
</comment>
<dbReference type="InterPro" id="IPR036425">
    <property type="entry name" value="MoaB/Mog-like_dom_sf"/>
</dbReference>
<dbReference type="CDD" id="cd00887">
    <property type="entry name" value="MoeA"/>
    <property type="match status" value="1"/>
</dbReference>
<dbReference type="GO" id="GO:0046872">
    <property type="term" value="F:metal ion binding"/>
    <property type="evidence" value="ECO:0007669"/>
    <property type="project" value="UniProtKB-UniRule"/>
</dbReference>
<dbReference type="InterPro" id="IPR005110">
    <property type="entry name" value="MoeA_linker/N"/>
</dbReference>
<evidence type="ECO:0000256" key="1">
    <source>
        <dbReference type="ARBA" id="ARBA00001946"/>
    </source>
</evidence>
<dbReference type="SMR" id="G4AAG0"/>